<comment type="caution">
    <text evidence="1">The sequence shown here is derived from an EMBL/GenBank/DDBJ whole genome shotgun (WGS) entry which is preliminary data.</text>
</comment>
<gene>
    <name evidence="1" type="ORF">QFC24_002671</name>
</gene>
<name>A0ACC2XPI4_9TREE</name>
<dbReference type="Proteomes" id="UP001234202">
    <property type="component" value="Unassembled WGS sequence"/>
</dbReference>
<dbReference type="EMBL" id="JASBWV010000007">
    <property type="protein sequence ID" value="KAJ9125887.1"/>
    <property type="molecule type" value="Genomic_DNA"/>
</dbReference>
<protein>
    <submittedName>
        <fullName evidence="1">Uncharacterized protein</fullName>
    </submittedName>
</protein>
<proteinExistence type="predicted"/>
<reference evidence="1" key="1">
    <citation type="submission" date="2023-04" db="EMBL/GenBank/DDBJ databases">
        <title>Draft Genome sequencing of Naganishia species isolated from polar environments using Oxford Nanopore Technology.</title>
        <authorList>
            <person name="Leo P."/>
            <person name="Venkateswaran K."/>
        </authorList>
    </citation>
    <scope>NUCLEOTIDE SEQUENCE</scope>
    <source>
        <strain evidence="1">DBVPG 5303</strain>
    </source>
</reference>
<sequence>MDNKSTHSRTRRRPTRSRAPTEDASLTEDQATAEAGQGGVNVDSQSASRATSVSELTEPDMELRPAKRTRSKRDTPKEDVEMSRASSPLSADDGSMNGQIIDFHQSNASASGAPRDTSPVKSQDNEPPSTPLAPPSAYRSAMQEFSLRPANQSISIPPANHSGTPHNVFRPPPSAALAIFDRPPSPSFYDATQTVGSTSAQAPAVQVTQPPFNPFSSPGGSGGPKIKLSMSSLRATASPAPASAPIVTNGDESLHARHPRTSISVPQRTNSLVSTDTSPYAIGRVQKGKGKAKVNTSHLFDNTIPNHDYCAACKGIGSFLCCDGCPRSFHFMCLDPPLTINELPEDDKWYCKACRAARRPKSFSSPYTGMFAQLLQVLDDRNPQEFQLPEDIRTFFAGTRTNPDGSYGTAVEARPVKFDRAGFPEERDAYRLKSKGHIVLCYKCKGSAAPTGPDTAPGLAIGRSIVTCDYCPLSWHLDCLEPPAAIMPTSQRKWLCPNHAAQVLPKKRTLKNGIEVVTVNQPGQPNNGLIDVIDEEAERRRIAYQNMFINGKRYKVPEKIIQLDFWSKLGIKGATSSSETYRQ</sequence>
<keyword evidence="2" id="KW-1185">Reference proteome</keyword>
<accession>A0ACC2XPI4</accession>
<evidence type="ECO:0000313" key="2">
    <source>
        <dbReference type="Proteomes" id="UP001234202"/>
    </source>
</evidence>
<evidence type="ECO:0000313" key="1">
    <source>
        <dbReference type="EMBL" id="KAJ9125887.1"/>
    </source>
</evidence>
<organism evidence="1 2">
    <name type="scientific">Naganishia onofrii</name>
    <dbReference type="NCBI Taxonomy" id="1851511"/>
    <lineage>
        <taxon>Eukaryota</taxon>
        <taxon>Fungi</taxon>
        <taxon>Dikarya</taxon>
        <taxon>Basidiomycota</taxon>
        <taxon>Agaricomycotina</taxon>
        <taxon>Tremellomycetes</taxon>
        <taxon>Filobasidiales</taxon>
        <taxon>Filobasidiaceae</taxon>
        <taxon>Naganishia</taxon>
    </lineage>
</organism>